<organism evidence="2 3">
    <name type="scientific">Gossypium gossypioides</name>
    <name type="common">Mexican cotton</name>
    <name type="synonym">Selera gossypioides</name>
    <dbReference type="NCBI Taxonomy" id="34282"/>
    <lineage>
        <taxon>Eukaryota</taxon>
        <taxon>Viridiplantae</taxon>
        <taxon>Streptophyta</taxon>
        <taxon>Embryophyta</taxon>
        <taxon>Tracheophyta</taxon>
        <taxon>Spermatophyta</taxon>
        <taxon>Magnoliopsida</taxon>
        <taxon>eudicotyledons</taxon>
        <taxon>Gunneridae</taxon>
        <taxon>Pentapetalae</taxon>
        <taxon>rosids</taxon>
        <taxon>malvids</taxon>
        <taxon>Malvales</taxon>
        <taxon>Malvaceae</taxon>
        <taxon>Malvoideae</taxon>
        <taxon>Gossypium</taxon>
    </lineage>
</organism>
<evidence type="ECO:0000313" key="2">
    <source>
        <dbReference type="EMBL" id="MBA0755864.1"/>
    </source>
</evidence>
<evidence type="ECO:0000256" key="1">
    <source>
        <dbReference type="SAM" id="MobiDB-lite"/>
    </source>
</evidence>
<dbReference type="Proteomes" id="UP000593579">
    <property type="component" value="Unassembled WGS sequence"/>
</dbReference>
<comment type="caution">
    <text evidence="2">The sequence shown here is derived from an EMBL/GenBank/DDBJ whole genome shotgun (WGS) entry which is preliminary data.</text>
</comment>
<dbReference type="EMBL" id="JABEZY010272086">
    <property type="protein sequence ID" value="MBA0755864.1"/>
    <property type="molecule type" value="Genomic_DNA"/>
</dbReference>
<gene>
    <name evidence="2" type="ORF">Gogos_020806</name>
</gene>
<sequence>MRTAGLGKTSEQWRQEIKEERTNADKWEKESQDARARESVLEKSLLECQNEKAGLKARVAELEKSLHLYRSRNSTIELRASLKKINELNERIGELEEA</sequence>
<accession>A0A7J9D5M0</accession>
<reference evidence="2 3" key="1">
    <citation type="journal article" date="2019" name="Genome Biol. Evol.">
        <title>Insights into the evolution of the New World diploid cottons (Gossypium, subgenus Houzingenia) based on genome sequencing.</title>
        <authorList>
            <person name="Grover C.E."/>
            <person name="Arick M.A. 2nd"/>
            <person name="Thrash A."/>
            <person name="Conover J.L."/>
            <person name="Sanders W.S."/>
            <person name="Peterson D.G."/>
            <person name="Frelichowski J.E."/>
            <person name="Scheffler J.A."/>
            <person name="Scheffler B.E."/>
            <person name="Wendel J.F."/>
        </authorList>
    </citation>
    <scope>NUCLEOTIDE SEQUENCE [LARGE SCALE GENOMIC DNA]</scope>
    <source>
        <strain evidence="2">5</strain>
        <tissue evidence="2">Leaf</tissue>
    </source>
</reference>
<proteinExistence type="predicted"/>
<dbReference type="OrthoDB" id="991764at2759"/>
<feature type="region of interest" description="Disordered" evidence="1">
    <location>
        <begin position="1"/>
        <end position="32"/>
    </location>
</feature>
<protein>
    <submittedName>
        <fullName evidence="2">Uncharacterized protein</fullName>
    </submittedName>
</protein>
<evidence type="ECO:0000313" key="3">
    <source>
        <dbReference type="Proteomes" id="UP000593579"/>
    </source>
</evidence>
<name>A0A7J9D5M0_GOSGO</name>
<keyword evidence="3" id="KW-1185">Reference proteome</keyword>
<dbReference type="AlphaFoldDB" id="A0A7J9D5M0"/>
<feature type="compositionally biased region" description="Basic and acidic residues" evidence="1">
    <location>
        <begin position="11"/>
        <end position="32"/>
    </location>
</feature>